<reference evidence="5" key="1">
    <citation type="submission" date="2023-07" db="EMBL/GenBank/DDBJ databases">
        <title>Bacterial whole genome sequence for Sphingobium sp. HBC34.</title>
        <authorList>
            <person name="Le V."/>
            <person name="Ko S.-R."/>
            <person name="Ahn C.-Y."/>
            <person name="Oh H.-M."/>
        </authorList>
    </citation>
    <scope>NUCLEOTIDE SEQUENCE</scope>
    <source>
        <strain evidence="5">HBC34</strain>
    </source>
</reference>
<evidence type="ECO:0000259" key="4">
    <source>
        <dbReference type="PROSITE" id="PS50932"/>
    </source>
</evidence>
<dbReference type="InterPro" id="IPR046335">
    <property type="entry name" value="LacI/GalR-like_sensor"/>
</dbReference>
<keyword evidence="1" id="KW-0805">Transcription regulation</keyword>
<accession>A0ABT8ZSI8</accession>
<evidence type="ECO:0000256" key="3">
    <source>
        <dbReference type="ARBA" id="ARBA00023163"/>
    </source>
</evidence>
<dbReference type="PANTHER" id="PTHR30146">
    <property type="entry name" value="LACI-RELATED TRANSCRIPTIONAL REPRESSOR"/>
    <property type="match status" value="1"/>
</dbReference>
<dbReference type="PANTHER" id="PTHR30146:SF120">
    <property type="entry name" value="ALANINE RACEMASE"/>
    <property type="match status" value="1"/>
</dbReference>
<dbReference type="PROSITE" id="PS50932">
    <property type="entry name" value="HTH_LACI_2"/>
    <property type="match status" value="1"/>
</dbReference>
<organism evidence="5 6">
    <name type="scientific">Sphingobium cyanobacteriorum</name>
    <dbReference type="NCBI Taxonomy" id="3063954"/>
    <lineage>
        <taxon>Bacteria</taxon>
        <taxon>Pseudomonadati</taxon>
        <taxon>Pseudomonadota</taxon>
        <taxon>Alphaproteobacteria</taxon>
        <taxon>Sphingomonadales</taxon>
        <taxon>Sphingomonadaceae</taxon>
        <taxon>Sphingobium</taxon>
    </lineage>
</organism>
<dbReference type="InterPro" id="IPR010982">
    <property type="entry name" value="Lambda_DNA-bd_dom_sf"/>
</dbReference>
<evidence type="ECO:0000313" key="5">
    <source>
        <dbReference type="EMBL" id="MDO7836411.1"/>
    </source>
</evidence>
<keyword evidence="6" id="KW-1185">Reference proteome</keyword>
<dbReference type="CDD" id="cd01392">
    <property type="entry name" value="HTH_LacI"/>
    <property type="match status" value="1"/>
</dbReference>
<gene>
    <name evidence="5" type="ORF">Q4610_15275</name>
</gene>
<dbReference type="Pfam" id="PF00356">
    <property type="entry name" value="LacI"/>
    <property type="match status" value="1"/>
</dbReference>
<proteinExistence type="predicted"/>
<dbReference type="SUPFAM" id="SSF47413">
    <property type="entry name" value="lambda repressor-like DNA-binding domains"/>
    <property type="match status" value="1"/>
</dbReference>
<dbReference type="EMBL" id="JAUQOM010000008">
    <property type="protein sequence ID" value="MDO7836411.1"/>
    <property type="molecule type" value="Genomic_DNA"/>
</dbReference>
<name>A0ABT8ZSI8_9SPHN</name>
<dbReference type="Pfam" id="PF13377">
    <property type="entry name" value="Peripla_BP_3"/>
    <property type="match status" value="1"/>
</dbReference>
<evidence type="ECO:0000256" key="1">
    <source>
        <dbReference type="ARBA" id="ARBA00023015"/>
    </source>
</evidence>
<dbReference type="InterPro" id="IPR000843">
    <property type="entry name" value="HTH_LacI"/>
</dbReference>
<dbReference type="RefSeq" id="WP_304536828.1">
    <property type="nucleotide sequence ID" value="NZ_JAUQOM010000008.1"/>
</dbReference>
<evidence type="ECO:0000313" key="6">
    <source>
        <dbReference type="Proteomes" id="UP001176471"/>
    </source>
</evidence>
<dbReference type="Proteomes" id="UP001176471">
    <property type="component" value="Unassembled WGS sequence"/>
</dbReference>
<dbReference type="Gene3D" id="3.40.50.2300">
    <property type="match status" value="2"/>
</dbReference>
<keyword evidence="3" id="KW-0804">Transcription</keyword>
<dbReference type="SMART" id="SM00354">
    <property type="entry name" value="HTH_LACI"/>
    <property type="match status" value="1"/>
</dbReference>
<protein>
    <submittedName>
        <fullName evidence="5">Substrate-binding domain-containing protein</fullName>
    </submittedName>
</protein>
<sequence>MTDHHDDPVRSITDLAKIAGVSVSTVSRALTSKGALNKDTRRRIQELAARHGFRINVAAQNLRLGRTGAVAVLLPLGHERGQHLSDPFFMAMLGFLADELAERGYDLLLSRVLPDGEDWLDSFIRAGRTDGVIIIGQSNQSAVLDRTASHYQPLVIWGAYGARNQYLTVGTDNMAGGALAATHLLARGRRSLAFFGNVSVPEFAARYQGFLSALPADARDRVELVHAHVTPEASYRAATDYFAAGHRPDGIFAASDVTAMGVIAAAAEQDMRVPEQLSVIGFDDVPLAQMSNPPLTTVRQDIRRGAALLVELLCRRLAGETAQSVQFAPELVIRESS</sequence>
<dbReference type="Gene3D" id="1.10.260.40">
    <property type="entry name" value="lambda repressor-like DNA-binding domains"/>
    <property type="match status" value="1"/>
</dbReference>
<dbReference type="SUPFAM" id="SSF53822">
    <property type="entry name" value="Periplasmic binding protein-like I"/>
    <property type="match status" value="1"/>
</dbReference>
<comment type="caution">
    <text evidence="5">The sequence shown here is derived from an EMBL/GenBank/DDBJ whole genome shotgun (WGS) entry which is preliminary data.</text>
</comment>
<keyword evidence="2" id="KW-0238">DNA-binding</keyword>
<evidence type="ECO:0000256" key="2">
    <source>
        <dbReference type="ARBA" id="ARBA00023125"/>
    </source>
</evidence>
<dbReference type="InterPro" id="IPR028082">
    <property type="entry name" value="Peripla_BP_I"/>
</dbReference>
<dbReference type="PROSITE" id="PS00356">
    <property type="entry name" value="HTH_LACI_1"/>
    <property type="match status" value="1"/>
</dbReference>
<feature type="domain" description="HTH lacI-type" evidence="4">
    <location>
        <begin position="10"/>
        <end position="64"/>
    </location>
</feature>